<dbReference type="SUPFAM" id="SSF51215">
    <property type="entry name" value="Regulatory protein AraC"/>
    <property type="match status" value="1"/>
</dbReference>
<dbReference type="Gene3D" id="2.60.120.10">
    <property type="entry name" value="Jelly Rolls"/>
    <property type="match status" value="1"/>
</dbReference>
<dbReference type="Pfam" id="PF02311">
    <property type="entry name" value="AraC_binding"/>
    <property type="match status" value="1"/>
</dbReference>
<dbReference type="AlphaFoldDB" id="A0A7X0VW64"/>
<dbReference type="InterPro" id="IPR018062">
    <property type="entry name" value="HTH_AraC-typ_CS"/>
</dbReference>
<protein>
    <submittedName>
        <fullName evidence="6">Helix-turn-helix transcriptional regulator</fullName>
    </submittedName>
</protein>
<dbReference type="GO" id="GO:0043565">
    <property type="term" value="F:sequence-specific DNA binding"/>
    <property type="evidence" value="ECO:0007669"/>
    <property type="project" value="InterPro"/>
</dbReference>
<dbReference type="PRINTS" id="PR00032">
    <property type="entry name" value="HTHARAC"/>
</dbReference>
<dbReference type="Gene3D" id="1.10.10.60">
    <property type="entry name" value="Homeodomain-like"/>
    <property type="match status" value="2"/>
</dbReference>
<sequence>MSGKMDFFYYRSHESGSYVDFHRHSCYELVYYVTGTGTMQLDGRRLSYRPGTLTLTRPLYPHDERHDEYTEVIFFGFVYDDHPVALPNGLYRDSANGEILGLMYKIKQELLERQLYHENRVNLMMNEIILLLGRSAHAGSPVRQPEKLLYARRYMDENFVQPLHIRTLAEISGYSEDHFRHLFKEQTGLSPAQYVIRKRLEAAKEKLLSTSASISEIGQDSGFSTTSQFIELFKREWGATPLQFRRQAGGGPP</sequence>
<accession>A0A7X0VW64</accession>
<dbReference type="PROSITE" id="PS00041">
    <property type="entry name" value="HTH_ARAC_FAMILY_1"/>
    <property type="match status" value="1"/>
</dbReference>
<proteinExistence type="predicted"/>
<organism evidence="6 7">
    <name type="scientific">Cohnella zeiphila</name>
    <dbReference type="NCBI Taxonomy" id="2761120"/>
    <lineage>
        <taxon>Bacteria</taxon>
        <taxon>Bacillati</taxon>
        <taxon>Bacillota</taxon>
        <taxon>Bacilli</taxon>
        <taxon>Bacillales</taxon>
        <taxon>Paenibacillaceae</taxon>
        <taxon>Cohnella</taxon>
    </lineage>
</organism>
<dbReference type="InterPro" id="IPR014710">
    <property type="entry name" value="RmlC-like_jellyroll"/>
</dbReference>
<keyword evidence="2" id="KW-0238">DNA-binding</keyword>
<gene>
    <name evidence="6" type="ORF">H7C18_06900</name>
</gene>
<comment type="caution">
    <text evidence="6">The sequence shown here is derived from an EMBL/GenBank/DDBJ whole genome shotgun (WGS) entry which is preliminary data.</text>
</comment>
<evidence type="ECO:0000256" key="1">
    <source>
        <dbReference type="ARBA" id="ARBA00023015"/>
    </source>
</evidence>
<dbReference type="InterPro" id="IPR018060">
    <property type="entry name" value="HTH_AraC"/>
</dbReference>
<dbReference type="RefSeq" id="WP_185128294.1">
    <property type="nucleotide sequence ID" value="NZ_JACJVO010000008.1"/>
</dbReference>
<dbReference type="Proteomes" id="UP000564644">
    <property type="component" value="Unassembled WGS sequence"/>
</dbReference>
<keyword evidence="1" id="KW-0805">Transcription regulation</keyword>
<evidence type="ECO:0000259" key="5">
    <source>
        <dbReference type="PROSITE" id="PS01124"/>
    </source>
</evidence>
<name>A0A7X0VW64_9BACL</name>
<dbReference type="PANTHER" id="PTHR46796:SF6">
    <property type="entry name" value="ARAC SUBFAMILY"/>
    <property type="match status" value="1"/>
</dbReference>
<dbReference type="SUPFAM" id="SSF46689">
    <property type="entry name" value="Homeodomain-like"/>
    <property type="match status" value="2"/>
</dbReference>
<keyword evidence="3" id="KW-0010">Activator</keyword>
<dbReference type="PANTHER" id="PTHR46796">
    <property type="entry name" value="HTH-TYPE TRANSCRIPTIONAL ACTIVATOR RHAS-RELATED"/>
    <property type="match status" value="1"/>
</dbReference>
<dbReference type="InterPro" id="IPR009057">
    <property type="entry name" value="Homeodomain-like_sf"/>
</dbReference>
<keyword evidence="4" id="KW-0804">Transcription</keyword>
<dbReference type="InterPro" id="IPR020449">
    <property type="entry name" value="Tscrpt_reg_AraC-type_HTH"/>
</dbReference>
<dbReference type="SMART" id="SM00342">
    <property type="entry name" value="HTH_ARAC"/>
    <property type="match status" value="1"/>
</dbReference>
<keyword evidence="7" id="KW-1185">Reference proteome</keyword>
<evidence type="ECO:0000313" key="7">
    <source>
        <dbReference type="Proteomes" id="UP000564644"/>
    </source>
</evidence>
<dbReference type="InterPro" id="IPR050204">
    <property type="entry name" value="AraC_XylS_family_regulators"/>
</dbReference>
<dbReference type="PROSITE" id="PS01124">
    <property type="entry name" value="HTH_ARAC_FAMILY_2"/>
    <property type="match status" value="1"/>
</dbReference>
<evidence type="ECO:0000256" key="4">
    <source>
        <dbReference type="ARBA" id="ARBA00023163"/>
    </source>
</evidence>
<dbReference type="GO" id="GO:0003700">
    <property type="term" value="F:DNA-binding transcription factor activity"/>
    <property type="evidence" value="ECO:0007669"/>
    <property type="project" value="InterPro"/>
</dbReference>
<dbReference type="CDD" id="cd02208">
    <property type="entry name" value="cupin_RmlC-like"/>
    <property type="match status" value="1"/>
</dbReference>
<feature type="domain" description="HTH araC/xylS-type" evidence="5">
    <location>
        <begin position="149"/>
        <end position="247"/>
    </location>
</feature>
<evidence type="ECO:0000256" key="3">
    <source>
        <dbReference type="ARBA" id="ARBA00023159"/>
    </source>
</evidence>
<evidence type="ECO:0000256" key="2">
    <source>
        <dbReference type="ARBA" id="ARBA00023125"/>
    </source>
</evidence>
<dbReference type="Pfam" id="PF12833">
    <property type="entry name" value="HTH_18"/>
    <property type="match status" value="1"/>
</dbReference>
<dbReference type="EMBL" id="JACJVO010000008">
    <property type="protein sequence ID" value="MBB6730628.1"/>
    <property type="molecule type" value="Genomic_DNA"/>
</dbReference>
<dbReference type="InterPro" id="IPR037923">
    <property type="entry name" value="HTH-like"/>
</dbReference>
<reference evidence="6 7" key="1">
    <citation type="submission" date="2020-08" db="EMBL/GenBank/DDBJ databases">
        <title>Cohnella phylogeny.</title>
        <authorList>
            <person name="Dunlap C."/>
        </authorList>
    </citation>
    <scope>NUCLEOTIDE SEQUENCE [LARGE SCALE GENOMIC DNA]</scope>
    <source>
        <strain evidence="6 7">CBP 2801</strain>
    </source>
</reference>
<evidence type="ECO:0000313" key="6">
    <source>
        <dbReference type="EMBL" id="MBB6730628.1"/>
    </source>
</evidence>
<dbReference type="InterPro" id="IPR003313">
    <property type="entry name" value="AraC-bd"/>
</dbReference>